<name>A0A8H5AQY5_9AGAR</name>
<feature type="compositionally biased region" description="Polar residues" evidence="1">
    <location>
        <begin position="671"/>
        <end position="681"/>
    </location>
</feature>
<feature type="region of interest" description="Disordered" evidence="1">
    <location>
        <begin position="372"/>
        <end position="401"/>
    </location>
</feature>
<feature type="domain" description="C2H2-type" evidence="2">
    <location>
        <begin position="48"/>
        <end position="73"/>
    </location>
</feature>
<dbReference type="OrthoDB" id="6077919at2759"/>
<dbReference type="InterPro" id="IPR013087">
    <property type="entry name" value="Znf_C2H2_type"/>
</dbReference>
<feature type="region of interest" description="Disordered" evidence="1">
    <location>
        <begin position="204"/>
        <end position="283"/>
    </location>
</feature>
<dbReference type="SMART" id="SM00355">
    <property type="entry name" value="ZnF_C2H2"/>
    <property type="match status" value="2"/>
</dbReference>
<dbReference type="AlphaFoldDB" id="A0A8H5AQY5"/>
<evidence type="ECO:0000313" key="3">
    <source>
        <dbReference type="EMBL" id="KAF5309023.1"/>
    </source>
</evidence>
<evidence type="ECO:0000313" key="4">
    <source>
        <dbReference type="Proteomes" id="UP000567179"/>
    </source>
</evidence>
<feature type="domain" description="C2H2-type" evidence="2">
    <location>
        <begin position="13"/>
        <end position="41"/>
    </location>
</feature>
<accession>A0A8H5AQY5</accession>
<feature type="compositionally biased region" description="Low complexity" evidence="1">
    <location>
        <begin position="299"/>
        <end position="310"/>
    </location>
</feature>
<feature type="region of interest" description="Disordered" evidence="1">
    <location>
        <begin position="99"/>
        <end position="118"/>
    </location>
</feature>
<sequence>MTKTTANGVPGTHRCPHSDCADKDRRFTRKGDVDRHMLHQHNPNYQPFTCPYCQVSNTFKQKTGLRTHHRKNHPNIPWETTEIGSKSLGRITKAVSASKKWKARKESERVPSTSTSPYPGQSEFLVNINAHPEADIAPLWNDSHLSPGGFAPFLQQPAVATEAPDGRITATPFYVPRVQRFRGPSFFSAPAITINGKLPQKSLFPSAPDTTPYAPRPGVNLLGPPARIMPSLGNTSTSRIDASGPAFPPFGSPIQPLGSTSGLTWPSHHGPSSASTPNDNSADELSALWDHRSTPGSASYTPTLSTSSLGPSTPITPDIFLYNASSPANLTFTPISMDDNRGLSSQSQPSLSSSSNILEQTARTEMRHMTFGKALKRPATAESNTRKRPYPSPRSQQQPMSYAEVVARGMREAGIAVTTQQSIQKPQPIPGQSTKELPPGLLFQPSPNVMAHSNMRASTSFPVSYSHSPVATSPSVPPPTRFAQGACMNPQGQVIQQETAYSWYSESAPSTVVSRQPHMPSYVPTSVTNSTNPTLSGAVRMPRATADIWPPMGPDHNTLWGTQYVSGGQPMINMPVNTPSMNTTAPTAQPRTTQANTTAPVLSTGVGSFATDPQFFSSNKGFMADESMNLVDNRFSDRGFHAAVHTPPAAAPIHFGNTPFSLSEAPQYTMTSLPFNGSSQYRPGPTGVPPVRPRNHPQIR</sequence>
<feature type="compositionally biased region" description="Polar residues" evidence="1">
    <location>
        <begin position="257"/>
        <end position="280"/>
    </location>
</feature>
<feature type="region of interest" description="Disordered" evidence="1">
    <location>
        <begin position="291"/>
        <end position="310"/>
    </location>
</feature>
<dbReference type="EMBL" id="JAACJJ010000062">
    <property type="protein sequence ID" value="KAF5309023.1"/>
    <property type="molecule type" value="Genomic_DNA"/>
</dbReference>
<gene>
    <name evidence="3" type="ORF">D9619_013602</name>
</gene>
<organism evidence="3 4">
    <name type="scientific">Psilocybe cf. subviscida</name>
    <dbReference type="NCBI Taxonomy" id="2480587"/>
    <lineage>
        <taxon>Eukaryota</taxon>
        <taxon>Fungi</taxon>
        <taxon>Dikarya</taxon>
        <taxon>Basidiomycota</taxon>
        <taxon>Agaricomycotina</taxon>
        <taxon>Agaricomycetes</taxon>
        <taxon>Agaricomycetidae</taxon>
        <taxon>Agaricales</taxon>
        <taxon>Agaricineae</taxon>
        <taxon>Strophariaceae</taxon>
        <taxon>Psilocybe</taxon>
    </lineage>
</organism>
<protein>
    <recommendedName>
        <fullName evidence="2">C2H2-type domain-containing protein</fullName>
    </recommendedName>
</protein>
<keyword evidence="4" id="KW-1185">Reference proteome</keyword>
<evidence type="ECO:0000256" key="1">
    <source>
        <dbReference type="SAM" id="MobiDB-lite"/>
    </source>
</evidence>
<feature type="region of interest" description="Disordered" evidence="1">
    <location>
        <begin position="671"/>
        <end position="700"/>
    </location>
</feature>
<reference evidence="3 4" key="1">
    <citation type="journal article" date="2020" name="ISME J.">
        <title>Uncovering the hidden diversity of litter-decomposition mechanisms in mushroom-forming fungi.</title>
        <authorList>
            <person name="Floudas D."/>
            <person name="Bentzer J."/>
            <person name="Ahren D."/>
            <person name="Johansson T."/>
            <person name="Persson P."/>
            <person name="Tunlid A."/>
        </authorList>
    </citation>
    <scope>NUCLEOTIDE SEQUENCE [LARGE SCALE GENOMIC DNA]</scope>
    <source>
        <strain evidence="3 4">CBS 101986</strain>
    </source>
</reference>
<comment type="caution">
    <text evidence="3">The sequence shown here is derived from an EMBL/GenBank/DDBJ whole genome shotgun (WGS) entry which is preliminary data.</text>
</comment>
<dbReference type="Gene3D" id="3.30.160.60">
    <property type="entry name" value="Classic Zinc Finger"/>
    <property type="match status" value="1"/>
</dbReference>
<evidence type="ECO:0000259" key="2">
    <source>
        <dbReference type="SMART" id="SM00355"/>
    </source>
</evidence>
<dbReference type="Proteomes" id="UP000567179">
    <property type="component" value="Unassembled WGS sequence"/>
</dbReference>
<proteinExistence type="predicted"/>